<keyword evidence="3" id="KW-1185">Reference proteome</keyword>
<protein>
    <submittedName>
        <fullName evidence="2">Uncharacterized protein</fullName>
    </submittedName>
</protein>
<evidence type="ECO:0000313" key="3">
    <source>
        <dbReference type="Proteomes" id="UP000322876"/>
    </source>
</evidence>
<dbReference type="AlphaFoldDB" id="A0A5A8F6T8"/>
<keyword evidence="1" id="KW-0472">Membrane</keyword>
<dbReference type="Proteomes" id="UP000322876">
    <property type="component" value="Unassembled WGS sequence"/>
</dbReference>
<keyword evidence="1" id="KW-1133">Transmembrane helix</keyword>
<evidence type="ECO:0000313" key="2">
    <source>
        <dbReference type="EMBL" id="KAA0257487.1"/>
    </source>
</evidence>
<organism evidence="2 3">
    <name type="scientific">Deferribacter autotrophicus</name>
    <dbReference type="NCBI Taxonomy" id="500465"/>
    <lineage>
        <taxon>Bacteria</taxon>
        <taxon>Pseudomonadati</taxon>
        <taxon>Deferribacterota</taxon>
        <taxon>Deferribacteres</taxon>
        <taxon>Deferribacterales</taxon>
        <taxon>Deferribacteraceae</taxon>
        <taxon>Deferribacter</taxon>
    </lineage>
</organism>
<accession>A0A5A8F6T8</accession>
<name>A0A5A8F6T8_9BACT</name>
<comment type="caution">
    <text evidence="2">The sequence shown here is derived from an EMBL/GenBank/DDBJ whole genome shotgun (WGS) entry which is preliminary data.</text>
</comment>
<evidence type="ECO:0000256" key="1">
    <source>
        <dbReference type="SAM" id="Phobius"/>
    </source>
</evidence>
<proteinExistence type="predicted"/>
<gene>
    <name evidence="2" type="ORF">FHQ18_09090</name>
</gene>
<sequence length="390" mass="44713">MLSAIKNKKKIIKIIIISFLLLLDIIFLNTKAKADTIQEFYNANSNYANENFVNSLKNRTPNYDENCVNSDCPKSQADADKFLDYGTTLTDSCTVNVYEETKTAVCDNRTEYEYRDVDVTQDKILDHTDYEAKTTTETVTVYYCDVTDKTYSTSTECNNSCYGYFPSTTIYTYSLETDAFKIQARGYQFRVLVNYNGIHYSDWLDTKKVTQTTTVCVDLFPCLKYEPSTHTLTYSGFMHLASVRLFENNKGCSSKYWQYGRVANYICLESTTTGFRAYVANGNTNPPWSPYDVLVQEPCSTQQQMISTTVQEAKFYYIEQPSSFDPLVNCVLNPYQCIDSRNTCVTKDSAGNCIEYQNVCWEYTRSGTCEEQIKHTYVDCNYNITSVPVN</sequence>
<dbReference type="RefSeq" id="WP_149266868.1">
    <property type="nucleotide sequence ID" value="NZ_VFJB01000007.1"/>
</dbReference>
<dbReference type="EMBL" id="VFJB01000007">
    <property type="protein sequence ID" value="KAA0257487.1"/>
    <property type="molecule type" value="Genomic_DNA"/>
</dbReference>
<feature type="transmembrane region" description="Helical" evidence="1">
    <location>
        <begin position="12"/>
        <end position="30"/>
    </location>
</feature>
<reference evidence="2 3" key="1">
    <citation type="submission" date="2019-06" db="EMBL/GenBank/DDBJ databases">
        <title>Genomic insights into carbon and energy metabolism of Deferribacter autotrophicus revealed new metabolic traits in the phylum Deferribacteres.</title>
        <authorList>
            <person name="Slobodkin A.I."/>
            <person name="Slobodkina G.B."/>
            <person name="Allioux M."/>
            <person name="Alain K."/>
            <person name="Jebbar M."/>
            <person name="Shadrin V."/>
            <person name="Kublanov I.V."/>
            <person name="Toshchakov S.V."/>
            <person name="Bonch-Osmolovskaya E.A."/>
        </authorList>
    </citation>
    <scope>NUCLEOTIDE SEQUENCE [LARGE SCALE GENOMIC DNA]</scope>
    <source>
        <strain evidence="2 3">SL50</strain>
    </source>
</reference>
<keyword evidence="1" id="KW-0812">Transmembrane</keyword>